<dbReference type="CDD" id="cd06222">
    <property type="entry name" value="RNase_H_like"/>
    <property type="match status" value="1"/>
</dbReference>
<dbReference type="InterPro" id="IPR036397">
    <property type="entry name" value="RNaseH_sf"/>
</dbReference>
<dbReference type="InterPro" id="IPR053151">
    <property type="entry name" value="RNase_H-like"/>
</dbReference>
<dbReference type="Gene3D" id="3.30.420.10">
    <property type="entry name" value="Ribonuclease H-like superfamily/Ribonuclease H"/>
    <property type="match status" value="1"/>
</dbReference>
<organism evidence="2 3">
    <name type="scientific">Acer negundo</name>
    <name type="common">Box elder</name>
    <dbReference type="NCBI Taxonomy" id="4023"/>
    <lineage>
        <taxon>Eukaryota</taxon>
        <taxon>Viridiplantae</taxon>
        <taxon>Streptophyta</taxon>
        <taxon>Embryophyta</taxon>
        <taxon>Tracheophyta</taxon>
        <taxon>Spermatophyta</taxon>
        <taxon>Magnoliopsida</taxon>
        <taxon>eudicotyledons</taxon>
        <taxon>Gunneridae</taxon>
        <taxon>Pentapetalae</taxon>
        <taxon>rosids</taxon>
        <taxon>malvids</taxon>
        <taxon>Sapindales</taxon>
        <taxon>Sapindaceae</taxon>
        <taxon>Hippocastanoideae</taxon>
        <taxon>Acereae</taxon>
        <taxon>Acer</taxon>
    </lineage>
</organism>
<dbReference type="Pfam" id="PF13456">
    <property type="entry name" value="RVT_3"/>
    <property type="match status" value="1"/>
</dbReference>
<proteinExistence type="predicted"/>
<dbReference type="InterPro" id="IPR002156">
    <property type="entry name" value="RNaseH_domain"/>
</dbReference>
<comment type="caution">
    <text evidence="2">The sequence shown here is derived from an EMBL/GenBank/DDBJ whole genome shotgun (WGS) entry which is preliminary data.</text>
</comment>
<evidence type="ECO:0000259" key="1">
    <source>
        <dbReference type="Pfam" id="PF13456"/>
    </source>
</evidence>
<dbReference type="EMBL" id="JAJSOW010000100">
    <property type="protein sequence ID" value="KAI9187458.1"/>
    <property type="molecule type" value="Genomic_DNA"/>
</dbReference>
<evidence type="ECO:0000313" key="2">
    <source>
        <dbReference type="EMBL" id="KAI9187458.1"/>
    </source>
</evidence>
<dbReference type="Proteomes" id="UP001064489">
    <property type="component" value="Chromosome 3"/>
</dbReference>
<gene>
    <name evidence="2" type="ORF">LWI28_028385</name>
</gene>
<sequence length="183" mass="20081">MYIKRNPKLKVKVVDGSSLAVAIVLNSIPPGTKQVVVRAKLSKVVMPLLLLYVKQASRDGCTDAKKRKFPKHVEWISPLEDFLLFNMDGLASGSRGPAGIGGVLQNHNGKVVWIFSENVGFHDATSAELLAIARACELCVSRSGSIMRVLEALIKLKLFTVFVAFRSAEDWFLLFMVLGTPIP</sequence>
<accession>A0AAD5NYJ9</accession>
<dbReference type="PANTHER" id="PTHR47723">
    <property type="entry name" value="OS05G0353850 PROTEIN"/>
    <property type="match status" value="1"/>
</dbReference>
<dbReference type="SUPFAM" id="SSF53098">
    <property type="entry name" value="Ribonuclease H-like"/>
    <property type="match status" value="1"/>
</dbReference>
<reference evidence="2" key="2">
    <citation type="submission" date="2023-02" db="EMBL/GenBank/DDBJ databases">
        <authorList>
            <person name="Swenson N.G."/>
            <person name="Wegrzyn J.L."/>
            <person name="Mcevoy S.L."/>
        </authorList>
    </citation>
    <scope>NUCLEOTIDE SEQUENCE</scope>
    <source>
        <strain evidence="2">91603</strain>
        <tissue evidence="2">Leaf</tissue>
    </source>
</reference>
<evidence type="ECO:0000313" key="3">
    <source>
        <dbReference type="Proteomes" id="UP001064489"/>
    </source>
</evidence>
<dbReference type="GO" id="GO:0003676">
    <property type="term" value="F:nucleic acid binding"/>
    <property type="evidence" value="ECO:0007669"/>
    <property type="project" value="InterPro"/>
</dbReference>
<name>A0AAD5NYJ9_ACENE</name>
<dbReference type="InterPro" id="IPR044730">
    <property type="entry name" value="RNase_H-like_dom_plant"/>
</dbReference>
<protein>
    <recommendedName>
        <fullName evidence="1">RNase H type-1 domain-containing protein</fullName>
    </recommendedName>
</protein>
<keyword evidence="3" id="KW-1185">Reference proteome</keyword>
<dbReference type="GO" id="GO:0004523">
    <property type="term" value="F:RNA-DNA hybrid ribonuclease activity"/>
    <property type="evidence" value="ECO:0007669"/>
    <property type="project" value="InterPro"/>
</dbReference>
<dbReference type="AlphaFoldDB" id="A0AAD5NYJ9"/>
<dbReference type="PANTHER" id="PTHR47723:SF22">
    <property type="entry name" value="RNASE H TYPE-1 DOMAIN-CONTAINING PROTEIN"/>
    <property type="match status" value="1"/>
</dbReference>
<feature type="domain" description="RNase H type-1" evidence="1">
    <location>
        <begin position="86"/>
        <end position="142"/>
    </location>
</feature>
<reference evidence="2" key="1">
    <citation type="journal article" date="2022" name="Plant J.">
        <title>Strategies of tolerance reflected in two North American maple genomes.</title>
        <authorList>
            <person name="McEvoy S.L."/>
            <person name="Sezen U.U."/>
            <person name="Trouern-Trend A."/>
            <person name="McMahon S.M."/>
            <person name="Schaberg P.G."/>
            <person name="Yang J."/>
            <person name="Wegrzyn J.L."/>
            <person name="Swenson N.G."/>
        </authorList>
    </citation>
    <scope>NUCLEOTIDE SEQUENCE</scope>
    <source>
        <strain evidence="2">91603</strain>
    </source>
</reference>
<dbReference type="InterPro" id="IPR012337">
    <property type="entry name" value="RNaseH-like_sf"/>
</dbReference>